<feature type="compositionally biased region" description="Polar residues" evidence="1">
    <location>
        <begin position="115"/>
        <end position="126"/>
    </location>
</feature>
<dbReference type="OrthoDB" id="10560645at2759"/>
<keyword evidence="3" id="KW-1185">Reference proteome</keyword>
<evidence type="ECO:0000313" key="2">
    <source>
        <dbReference type="EMBL" id="EXJ88247.1"/>
    </source>
</evidence>
<reference evidence="2 3" key="1">
    <citation type="submission" date="2013-03" db="EMBL/GenBank/DDBJ databases">
        <title>The Genome Sequence of Capronia coronata CBS 617.96.</title>
        <authorList>
            <consortium name="The Broad Institute Genomics Platform"/>
            <person name="Cuomo C."/>
            <person name="de Hoog S."/>
            <person name="Gorbushina A."/>
            <person name="Walker B."/>
            <person name="Young S.K."/>
            <person name="Zeng Q."/>
            <person name="Gargeya S."/>
            <person name="Fitzgerald M."/>
            <person name="Haas B."/>
            <person name="Abouelleil A."/>
            <person name="Allen A.W."/>
            <person name="Alvarado L."/>
            <person name="Arachchi H.M."/>
            <person name="Berlin A.M."/>
            <person name="Chapman S.B."/>
            <person name="Gainer-Dewar J."/>
            <person name="Goldberg J."/>
            <person name="Griggs A."/>
            <person name="Gujja S."/>
            <person name="Hansen M."/>
            <person name="Howarth C."/>
            <person name="Imamovic A."/>
            <person name="Ireland A."/>
            <person name="Larimer J."/>
            <person name="McCowan C."/>
            <person name="Murphy C."/>
            <person name="Pearson M."/>
            <person name="Poon T.W."/>
            <person name="Priest M."/>
            <person name="Roberts A."/>
            <person name="Saif S."/>
            <person name="Shea T."/>
            <person name="Sisk P."/>
            <person name="Sykes S."/>
            <person name="Wortman J."/>
            <person name="Nusbaum C."/>
            <person name="Birren B."/>
        </authorList>
    </citation>
    <scope>NUCLEOTIDE SEQUENCE [LARGE SCALE GENOMIC DNA]</scope>
    <source>
        <strain evidence="2 3">CBS 617.96</strain>
    </source>
</reference>
<feature type="compositionally biased region" description="Polar residues" evidence="1">
    <location>
        <begin position="186"/>
        <end position="199"/>
    </location>
</feature>
<dbReference type="EMBL" id="AMWN01000004">
    <property type="protein sequence ID" value="EXJ88247.1"/>
    <property type="molecule type" value="Genomic_DNA"/>
</dbReference>
<organism evidence="2 3">
    <name type="scientific">Capronia coronata CBS 617.96</name>
    <dbReference type="NCBI Taxonomy" id="1182541"/>
    <lineage>
        <taxon>Eukaryota</taxon>
        <taxon>Fungi</taxon>
        <taxon>Dikarya</taxon>
        <taxon>Ascomycota</taxon>
        <taxon>Pezizomycotina</taxon>
        <taxon>Eurotiomycetes</taxon>
        <taxon>Chaetothyriomycetidae</taxon>
        <taxon>Chaetothyriales</taxon>
        <taxon>Herpotrichiellaceae</taxon>
        <taxon>Capronia</taxon>
    </lineage>
</organism>
<evidence type="ECO:0000256" key="1">
    <source>
        <dbReference type="SAM" id="MobiDB-lite"/>
    </source>
</evidence>
<protein>
    <submittedName>
        <fullName evidence="2">Uncharacterized protein</fullName>
    </submittedName>
</protein>
<comment type="caution">
    <text evidence="2">The sequence shown here is derived from an EMBL/GenBank/DDBJ whole genome shotgun (WGS) entry which is preliminary data.</text>
</comment>
<name>W9Y5Y7_9EURO</name>
<gene>
    <name evidence="2" type="ORF">A1O1_05177</name>
</gene>
<dbReference type="GeneID" id="19160052"/>
<dbReference type="Proteomes" id="UP000019484">
    <property type="component" value="Unassembled WGS sequence"/>
</dbReference>
<accession>W9Y5Y7</accession>
<feature type="region of interest" description="Disordered" evidence="1">
    <location>
        <begin position="98"/>
        <end position="199"/>
    </location>
</feature>
<sequence length="240" mass="25806">MPKDNNGDEIVFRSILDMVEDSQPIFGPRTRPPDSVWVGTSYGVVGQAVPAGSHAQLEGIQMPRKDAVRLKQHGEKRVMPAAPSLLESVTPRRRMPLFGSMSPSPHESSSQALSGNISPVTSDNPITPSPASPIVASNRQQPITFPLTPPSTNEHPGVVAPSKLSTIKECDTEDERTPPRGRGISSLISKTALTPTPNATPIEVMLGRKEKARLSLHKESLTQARSRQADKTKGSTEVAD</sequence>
<feature type="compositionally biased region" description="Low complexity" evidence="1">
    <location>
        <begin position="100"/>
        <end position="114"/>
    </location>
</feature>
<feature type="region of interest" description="Disordered" evidence="1">
    <location>
        <begin position="214"/>
        <end position="240"/>
    </location>
</feature>
<dbReference type="AlphaFoldDB" id="W9Y5Y7"/>
<dbReference type="RefSeq" id="XP_007724253.1">
    <property type="nucleotide sequence ID" value="XM_007726063.1"/>
</dbReference>
<evidence type="ECO:0000313" key="3">
    <source>
        <dbReference type="Proteomes" id="UP000019484"/>
    </source>
</evidence>
<dbReference type="HOGENOM" id="CLU_1156250_0_0_1"/>
<proteinExistence type="predicted"/>
<feature type="compositionally biased region" description="Basic and acidic residues" evidence="1">
    <location>
        <begin position="166"/>
        <end position="178"/>
    </location>
</feature>